<dbReference type="InterPro" id="IPR027379">
    <property type="entry name" value="CLS_N"/>
</dbReference>
<evidence type="ECO:0000256" key="9">
    <source>
        <dbReference type="ARBA" id="ARBA00023136"/>
    </source>
</evidence>
<protein>
    <recommendedName>
        <fullName evidence="4">Phospholipase D</fullName>
    </recommendedName>
    <alternativeName>
        <fullName evidence="10">Choline phosphatase</fullName>
    </alternativeName>
</protein>
<comment type="function">
    <text evidence="1">Could be a virulence factor.</text>
</comment>
<evidence type="ECO:0000313" key="14">
    <source>
        <dbReference type="Proteomes" id="UP000199650"/>
    </source>
</evidence>
<organism evidence="13 14">
    <name type="scientific">Aliiroseovarius sediminilitoris</name>
    <dbReference type="NCBI Taxonomy" id="1173584"/>
    <lineage>
        <taxon>Bacteria</taxon>
        <taxon>Pseudomonadati</taxon>
        <taxon>Pseudomonadota</taxon>
        <taxon>Alphaproteobacteria</taxon>
        <taxon>Rhodobacterales</taxon>
        <taxon>Paracoccaceae</taxon>
        <taxon>Aliiroseovarius</taxon>
    </lineage>
</organism>
<dbReference type="Proteomes" id="UP000199650">
    <property type="component" value="Unassembled WGS sequence"/>
</dbReference>
<keyword evidence="9 11" id="KW-0472">Membrane</keyword>
<evidence type="ECO:0000259" key="12">
    <source>
        <dbReference type="PROSITE" id="PS50035"/>
    </source>
</evidence>
<evidence type="ECO:0000256" key="3">
    <source>
        <dbReference type="ARBA" id="ARBA00004651"/>
    </source>
</evidence>
<feature type="transmembrane region" description="Helical" evidence="11">
    <location>
        <begin position="37"/>
        <end position="57"/>
    </location>
</feature>
<dbReference type="GO" id="GO:0030572">
    <property type="term" value="F:phosphatidyltransferase activity"/>
    <property type="evidence" value="ECO:0007669"/>
    <property type="project" value="UniProtKB-ARBA"/>
</dbReference>
<evidence type="ECO:0000256" key="4">
    <source>
        <dbReference type="ARBA" id="ARBA00018392"/>
    </source>
</evidence>
<evidence type="ECO:0000256" key="7">
    <source>
        <dbReference type="ARBA" id="ARBA00022692"/>
    </source>
</evidence>
<evidence type="ECO:0000256" key="1">
    <source>
        <dbReference type="ARBA" id="ARBA00003145"/>
    </source>
</evidence>
<dbReference type="SUPFAM" id="SSF56024">
    <property type="entry name" value="Phospholipase D/nuclease"/>
    <property type="match status" value="2"/>
</dbReference>
<proteinExistence type="predicted"/>
<dbReference type="InterPro" id="IPR025202">
    <property type="entry name" value="PLD-like_dom"/>
</dbReference>
<dbReference type="AlphaFoldDB" id="A0A1I0QFH9"/>
<dbReference type="PROSITE" id="PS50035">
    <property type="entry name" value="PLD"/>
    <property type="match status" value="2"/>
</dbReference>
<dbReference type="OrthoDB" id="9762009at2"/>
<evidence type="ECO:0000256" key="6">
    <source>
        <dbReference type="ARBA" id="ARBA00022525"/>
    </source>
</evidence>
<evidence type="ECO:0000256" key="11">
    <source>
        <dbReference type="SAM" id="Phobius"/>
    </source>
</evidence>
<dbReference type="PANTHER" id="PTHR21248">
    <property type="entry name" value="CARDIOLIPIN SYNTHASE"/>
    <property type="match status" value="1"/>
</dbReference>
<dbReference type="SMART" id="SM00155">
    <property type="entry name" value="PLDc"/>
    <property type="match status" value="2"/>
</dbReference>
<comment type="subcellular location">
    <subcellularLocation>
        <location evidence="3">Cell membrane</location>
        <topology evidence="3">Multi-pass membrane protein</topology>
    </subcellularLocation>
    <subcellularLocation>
        <location evidence="2">Secreted</location>
    </subcellularLocation>
</comment>
<evidence type="ECO:0000313" key="13">
    <source>
        <dbReference type="EMBL" id="SEW25601.1"/>
    </source>
</evidence>
<evidence type="ECO:0000256" key="2">
    <source>
        <dbReference type="ARBA" id="ARBA00004613"/>
    </source>
</evidence>
<feature type="transmembrane region" description="Helical" evidence="11">
    <location>
        <begin position="6"/>
        <end position="25"/>
    </location>
</feature>
<dbReference type="PANTHER" id="PTHR21248:SF22">
    <property type="entry name" value="PHOSPHOLIPASE D"/>
    <property type="match status" value="1"/>
</dbReference>
<gene>
    <name evidence="13" type="ORF">SAMN05444851_2494</name>
</gene>
<dbReference type="GO" id="GO:0005576">
    <property type="term" value="C:extracellular region"/>
    <property type="evidence" value="ECO:0007669"/>
    <property type="project" value="UniProtKB-SubCell"/>
</dbReference>
<keyword evidence="6" id="KW-0964">Secreted</keyword>
<dbReference type="Pfam" id="PF13396">
    <property type="entry name" value="PLDc_N"/>
    <property type="match status" value="1"/>
</dbReference>
<keyword evidence="14" id="KW-1185">Reference proteome</keyword>
<sequence length="450" mass="49177">MHWVTQHALIVVGVLVTALAVIFVLQQRRTAQSTAAWVLFIVLVPYIAIPLFLMLGFRKQGSRFPPVALMAPIASTVADGPAARSLAKLGAPPATKGNTFTLHDSASTAHEALQETLDAAKESLDILFYIVAPDEAGTAFVNRLTEKARAGVKVRLNLDRLGALKRPRAALKELQSAGGEVRYFSPFIHPPDNGHMNLRNHRKLVVADRRLVWSGGRNIGSHYLGPTENTWTDLSFCVSGPAVQPFIDVFASDWDVTGKTAAGDMIGRCRFTGDATLQVVPSGPDEPGDTLYLALMNLIHRARDRVWISTPYFVPTEPLQLALTTAVRNGLDVRIMVPERSNQPTTDFARGPFLRDLQEIGATVLRHQGGMLHAKAGLIDDTGWVGSANFDMRSLLLNFEIAMFCHDTGSNAALEAWFQTQFNDCKRGVASARLPRRVVEGVFRLGAPVL</sequence>
<dbReference type="Gene3D" id="3.30.870.10">
    <property type="entry name" value="Endonuclease Chain A"/>
    <property type="match status" value="2"/>
</dbReference>
<dbReference type="EMBL" id="FOJB01000001">
    <property type="protein sequence ID" value="SEW25601.1"/>
    <property type="molecule type" value="Genomic_DNA"/>
</dbReference>
<dbReference type="GO" id="GO:0005886">
    <property type="term" value="C:plasma membrane"/>
    <property type="evidence" value="ECO:0007669"/>
    <property type="project" value="UniProtKB-SubCell"/>
</dbReference>
<dbReference type="InterPro" id="IPR001736">
    <property type="entry name" value="PLipase_D/transphosphatidylase"/>
</dbReference>
<keyword evidence="7 11" id="KW-0812">Transmembrane</keyword>
<keyword evidence="5" id="KW-1003">Cell membrane</keyword>
<keyword evidence="8 11" id="KW-1133">Transmembrane helix</keyword>
<accession>A0A1I0QFH9</accession>
<evidence type="ECO:0000256" key="8">
    <source>
        <dbReference type="ARBA" id="ARBA00022989"/>
    </source>
</evidence>
<dbReference type="Pfam" id="PF13091">
    <property type="entry name" value="PLDc_2"/>
    <property type="match status" value="2"/>
</dbReference>
<name>A0A1I0QFH9_9RHOB</name>
<reference evidence="13 14" key="1">
    <citation type="submission" date="2016-10" db="EMBL/GenBank/DDBJ databases">
        <authorList>
            <person name="de Groot N.N."/>
        </authorList>
    </citation>
    <scope>NUCLEOTIDE SEQUENCE [LARGE SCALE GENOMIC DNA]</scope>
    <source>
        <strain evidence="13 14">DSM 29439</strain>
    </source>
</reference>
<feature type="domain" description="PLD phosphodiesterase" evidence="12">
    <location>
        <begin position="196"/>
        <end position="223"/>
    </location>
</feature>
<feature type="domain" description="PLD phosphodiesterase" evidence="12">
    <location>
        <begin position="368"/>
        <end position="394"/>
    </location>
</feature>
<evidence type="ECO:0000256" key="5">
    <source>
        <dbReference type="ARBA" id="ARBA00022475"/>
    </source>
</evidence>
<evidence type="ECO:0000256" key="10">
    <source>
        <dbReference type="ARBA" id="ARBA00029594"/>
    </source>
</evidence>
<dbReference type="STRING" id="1173584.SAMN05444851_2494"/>
<dbReference type="GO" id="GO:0032049">
    <property type="term" value="P:cardiolipin biosynthetic process"/>
    <property type="evidence" value="ECO:0007669"/>
    <property type="project" value="UniProtKB-ARBA"/>
</dbReference>